<name>A0ABQ3TC94_9ACTN</name>
<proteinExistence type="predicted"/>
<feature type="region of interest" description="Disordered" evidence="1">
    <location>
        <begin position="178"/>
        <end position="211"/>
    </location>
</feature>
<evidence type="ECO:0000256" key="1">
    <source>
        <dbReference type="SAM" id="MobiDB-lite"/>
    </source>
</evidence>
<sequence>MDPLADGPDWPADKLTALRLGRRLVTEVPASSPSRRAFVDITPALTRPDDQARAEGWTRSDKGRRFHLQHREYDGERIDGFDYDIGAVLVSSADAADEAALLAALTAWGLRPGAFVYPWETDDPQEVRPGLRAGPGATGGPGGTDRACRKAAPPVVPGVPPSWQCWVRAPAVPTRCLPVSARATPGRPGPPCRRPRYRPGRPGPRRAAGPP</sequence>
<dbReference type="EMBL" id="BNED01000005">
    <property type="protein sequence ID" value="GHI78042.1"/>
    <property type="molecule type" value="Genomic_DNA"/>
</dbReference>
<organism evidence="2 3">
    <name type="scientific">Streptomyces spororaveus</name>
    <dbReference type="NCBI Taxonomy" id="284039"/>
    <lineage>
        <taxon>Bacteria</taxon>
        <taxon>Bacillati</taxon>
        <taxon>Actinomycetota</taxon>
        <taxon>Actinomycetes</taxon>
        <taxon>Kitasatosporales</taxon>
        <taxon>Streptomycetaceae</taxon>
        <taxon>Streptomyces</taxon>
    </lineage>
</organism>
<accession>A0ABQ3TC94</accession>
<dbReference type="Proteomes" id="UP000608522">
    <property type="component" value="Unassembled WGS sequence"/>
</dbReference>
<keyword evidence="3" id="KW-1185">Reference proteome</keyword>
<gene>
    <name evidence="2" type="ORF">Sspor_36030</name>
</gene>
<evidence type="ECO:0000313" key="2">
    <source>
        <dbReference type="EMBL" id="GHI78042.1"/>
    </source>
</evidence>
<comment type="caution">
    <text evidence="2">The sequence shown here is derived from an EMBL/GenBank/DDBJ whole genome shotgun (WGS) entry which is preliminary data.</text>
</comment>
<protein>
    <submittedName>
        <fullName evidence="2">Uncharacterized protein</fullName>
    </submittedName>
</protein>
<evidence type="ECO:0000313" key="3">
    <source>
        <dbReference type="Proteomes" id="UP000608522"/>
    </source>
</evidence>
<dbReference type="RefSeq" id="WP_237403903.1">
    <property type="nucleotide sequence ID" value="NZ_BAAATO010000001.1"/>
</dbReference>
<reference evidence="3" key="1">
    <citation type="submission" date="2023-07" db="EMBL/GenBank/DDBJ databases">
        <title>Whole genome shotgun sequence of Streptomyces spororaveus NBRC 15456.</title>
        <authorList>
            <person name="Komaki H."/>
            <person name="Tamura T."/>
        </authorList>
    </citation>
    <scope>NUCLEOTIDE SEQUENCE [LARGE SCALE GENOMIC DNA]</scope>
    <source>
        <strain evidence="3">NBRC 15456</strain>
    </source>
</reference>